<organism evidence="1 2">
    <name type="scientific">Jiella pelagia</name>
    <dbReference type="NCBI Taxonomy" id="2986949"/>
    <lineage>
        <taxon>Bacteria</taxon>
        <taxon>Pseudomonadati</taxon>
        <taxon>Pseudomonadota</taxon>
        <taxon>Alphaproteobacteria</taxon>
        <taxon>Hyphomicrobiales</taxon>
        <taxon>Aurantimonadaceae</taxon>
        <taxon>Jiella</taxon>
    </lineage>
</organism>
<accession>A0ABY7C2G8</accession>
<sequence length="79" mass="8713">MEVYFALFKQGAEGRLLPFSEWGKSCSVIPLPDPDRLLINSGAVQIERLDDYPTADLMLVGALGGSTVFYRTVQQHEPG</sequence>
<reference evidence="1" key="1">
    <citation type="submission" date="2022-12" db="EMBL/GenBank/DDBJ databases">
        <title>Jiella pelagia sp. nov., isolated from phosphonate enriched culture of Northwest Pacific surface seawater.</title>
        <authorList>
            <person name="Shin D.Y."/>
            <person name="Hwang C.Y."/>
        </authorList>
    </citation>
    <scope>NUCLEOTIDE SEQUENCE</scope>
    <source>
        <strain evidence="1">HL-NP1</strain>
    </source>
</reference>
<dbReference type="Proteomes" id="UP001164020">
    <property type="component" value="Chromosome"/>
</dbReference>
<name>A0ABY7C2G8_9HYPH</name>
<proteinExistence type="predicted"/>
<dbReference type="EMBL" id="CP114029">
    <property type="protein sequence ID" value="WAP69070.1"/>
    <property type="molecule type" value="Genomic_DNA"/>
</dbReference>
<evidence type="ECO:0000313" key="1">
    <source>
        <dbReference type="EMBL" id="WAP69070.1"/>
    </source>
</evidence>
<protein>
    <submittedName>
        <fullName evidence="1">Uncharacterized protein</fullName>
    </submittedName>
</protein>
<keyword evidence="2" id="KW-1185">Reference proteome</keyword>
<evidence type="ECO:0000313" key="2">
    <source>
        <dbReference type="Proteomes" id="UP001164020"/>
    </source>
</evidence>
<dbReference type="RefSeq" id="WP_268881509.1">
    <property type="nucleotide sequence ID" value="NZ_CP114029.1"/>
</dbReference>
<gene>
    <name evidence="1" type="ORF">OH818_01665</name>
</gene>